<comment type="similarity">
    <text evidence="1 4">Belongs to the bacterial flagellin family.</text>
</comment>
<keyword evidence="8" id="KW-1185">Reference proteome</keyword>
<sequence>MALGINTNVASLSAQNQLNRSQEQSNQALERLSSGLRINSAKDDAAGLAISNRFEAQIRGLNQATRNANDGISLAQTAEGALGETGNILQRVRELAVQSANASNSSSDRQALQDEVNQLVSELDRIATTTNFNGQKLLDGSFGSATFQVGANANETITTTTSNLQADSYGNNQVLANGAAAGAAASGGAAVNGVSSGSVAINGYLGSETVSIAGNAQANDIASDINSKTDSTGVTATARTEVDLEFGAAGSYTLNVTGENTTAQTVSFTLDANTGQDSLSAAVSAINDQSSKTGITAQVSEDGSSVVLSNTTGADITVGDTAVANAGAVTVEKQARNADGELTAVTGPQALAADTTAEDVVTSGYIQLDSDRSFATEVTNSNAFSNTGSTLNKVSELDITSFESATQALKTVDAALNTVNSQRAKFGAVQSRFESTISNLESTSTNLSAAQSRILDADFAAETAKLSKAQVLQQAGISVLAQANARPQQVLSLLQ</sequence>
<dbReference type="SUPFAM" id="SSF64518">
    <property type="entry name" value="Phase 1 flagellin"/>
    <property type="match status" value="1"/>
</dbReference>
<dbReference type="InterPro" id="IPR010810">
    <property type="entry name" value="Flagellin_hook_IN_motif"/>
</dbReference>
<evidence type="ECO:0000313" key="8">
    <source>
        <dbReference type="Proteomes" id="UP000061489"/>
    </source>
</evidence>
<dbReference type="Gene3D" id="6.10.10.10">
    <property type="entry name" value="Flagellar export chaperone, C-terminal domain"/>
    <property type="match status" value="1"/>
</dbReference>
<dbReference type="Pfam" id="PF07196">
    <property type="entry name" value="Flagellin_IN"/>
    <property type="match status" value="2"/>
</dbReference>
<keyword evidence="7" id="KW-0282">Flagellum</keyword>
<comment type="subcellular location">
    <subcellularLocation>
        <location evidence="4">Secreted</location>
    </subcellularLocation>
    <subcellularLocation>
        <location evidence="4">Bacterial flagellum</location>
    </subcellularLocation>
</comment>
<reference evidence="7 8" key="1">
    <citation type="journal article" date="2014" name="Genome Announc.">
        <title>Draft Genome Sequences of Marinobacter similis A3d10T and Marinobacter salarius R9SW1T.</title>
        <authorList>
            <person name="Ivanova E.P."/>
            <person name="Ng H.J."/>
            <person name="Webb H.K."/>
            <person name="Feng G."/>
            <person name="Oshima K."/>
            <person name="Hattori M."/>
            <person name="Ohkuma M."/>
            <person name="Sergeev A.F."/>
            <person name="Mikhailov V.V."/>
            <person name="Crawford R.J."/>
            <person name="Sawabe T."/>
        </authorList>
    </citation>
    <scope>NUCLEOTIDE SEQUENCE [LARGE SCALE GENOMIC DNA]</scope>
    <source>
        <strain evidence="7 8">A3d10</strain>
    </source>
</reference>
<dbReference type="GO" id="GO:0009288">
    <property type="term" value="C:bacterial-type flagellum"/>
    <property type="evidence" value="ECO:0007669"/>
    <property type="project" value="UniProtKB-SubCell"/>
</dbReference>
<evidence type="ECO:0000259" key="5">
    <source>
        <dbReference type="Pfam" id="PF00669"/>
    </source>
</evidence>
<evidence type="ECO:0000256" key="3">
    <source>
        <dbReference type="ARBA" id="ARBA00023143"/>
    </source>
</evidence>
<dbReference type="RefSeq" id="WP_041341225.1">
    <property type="nucleotide sequence ID" value="NZ_CP007151.1"/>
</dbReference>
<accession>W5YIU7</accession>
<dbReference type="Gene3D" id="1.20.1330.10">
    <property type="entry name" value="f41 fragment of flagellin, N-terminal domain"/>
    <property type="match status" value="2"/>
</dbReference>
<dbReference type="EMBL" id="CP007151">
    <property type="protein sequence ID" value="AHI29152.1"/>
    <property type="molecule type" value="Genomic_DNA"/>
</dbReference>
<dbReference type="PRINTS" id="PR00207">
    <property type="entry name" value="FLAGELLIN"/>
</dbReference>
<dbReference type="HOGENOM" id="CLU_011142_7_1_6"/>
<keyword evidence="7" id="KW-0966">Cell projection</keyword>
<dbReference type="GO" id="GO:0005198">
    <property type="term" value="F:structural molecule activity"/>
    <property type="evidence" value="ECO:0007669"/>
    <property type="project" value="UniProtKB-UniRule"/>
</dbReference>
<dbReference type="GO" id="GO:0005576">
    <property type="term" value="C:extracellular region"/>
    <property type="evidence" value="ECO:0007669"/>
    <property type="project" value="UniProtKB-SubCell"/>
</dbReference>
<dbReference type="STRING" id="1420916.AU14_12825"/>
<dbReference type="InterPro" id="IPR046358">
    <property type="entry name" value="Flagellin_C"/>
</dbReference>
<keyword evidence="2 4" id="KW-0964">Secreted</keyword>
<feature type="domain" description="Flagellin N-terminal" evidence="5">
    <location>
        <begin position="5"/>
        <end position="141"/>
    </location>
</feature>
<evidence type="ECO:0000256" key="2">
    <source>
        <dbReference type="ARBA" id="ARBA00022525"/>
    </source>
</evidence>
<dbReference type="Pfam" id="PF00700">
    <property type="entry name" value="Flagellin_C"/>
    <property type="match status" value="1"/>
</dbReference>
<protein>
    <recommendedName>
        <fullName evidence="4">Flagellin</fullName>
    </recommendedName>
</protein>
<keyword evidence="3 4" id="KW-0975">Bacterial flagellum</keyword>
<gene>
    <name evidence="7" type="ORF">AU14_12825</name>
</gene>
<comment type="function">
    <text evidence="4">Flagellin is the subunit protein which polymerizes to form the filaments of bacterial flagella.</text>
</comment>
<dbReference type="KEGG" id="msx:AU14_12825"/>
<dbReference type="PANTHER" id="PTHR42792">
    <property type="entry name" value="FLAGELLIN"/>
    <property type="match status" value="1"/>
</dbReference>
<dbReference type="Gene3D" id="3.30.70.2120">
    <property type="match status" value="1"/>
</dbReference>
<proteinExistence type="inferred from homology"/>
<evidence type="ECO:0000259" key="6">
    <source>
        <dbReference type="Pfam" id="PF00700"/>
    </source>
</evidence>
<keyword evidence="7" id="KW-0969">Cilium</keyword>
<dbReference type="AlphaFoldDB" id="W5YIU7"/>
<dbReference type="OrthoDB" id="9796789at2"/>
<evidence type="ECO:0000256" key="1">
    <source>
        <dbReference type="ARBA" id="ARBA00005709"/>
    </source>
</evidence>
<dbReference type="Proteomes" id="UP000061489">
    <property type="component" value="Chromosome"/>
</dbReference>
<name>W5YIU7_9GAMM</name>
<dbReference type="InterPro" id="IPR001029">
    <property type="entry name" value="Flagellin_N"/>
</dbReference>
<dbReference type="Pfam" id="PF00669">
    <property type="entry name" value="Flagellin_N"/>
    <property type="match status" value="1"/>
</dbReference>
<dbReference type="PANTHER" id="PTHR42792:SF2">
    <property type="entry name" value="FLAGELLIN"/>
    <property type="match status" value="1"/>
</dbReference>
<dbReference type="InterPro" id="IPR042187">
    <property type="entry name" value="Flagellin_C_sub2"/>
</dbReference>
<organism evidence="7 8">
    <name type="scientific">Marinobacter similis</name>
    <dbReference type="NCBI Taxonomy" id="1420916"/>
    <lineage>
        <taxon>Bacteria</taxon>
        <taxon>Pseudomonadati</taxon>
        <taxon>Pseudomonadota</taxon>
        <taxon>Gammaproteobacteria</taxon>
        <taxon>Pseudomonadales</taxon>
        <taxon>Marinobacteraceae</taxon>
        <taxon>Marinobacter</taxon>
    </lineage>
</organism>
<evidence type="ECO:0000313" key="7">
    <source>
        <dbReference type="EMBL" id="AHI29152.1"/>
    </source>
</evidence>
<evidence type="ECO:0000256" key="4">
    <source>
        <dbReference type="RuleBase" id="RU362073"/>
    </source>
</evidence>
<dbReference type="InterPro" id="IPR001492">
    <property type="entry name" value="Flagellin"/>
</dbReference>
<feature type="domain" description="Flagellin C-terminal" evidence="6">
    <location>
        <begin position="409"/>
        <end position="494"/>
    </location>
</feature>